<comment type="caution">
    <text evidence="1">The sequence shown here is derived from an EMBL/GenBank/DDBJ whole genome shotgun (WGS) entry which is preliminary data.</text>
</comment>
<dbReference type="Gene3D" id="3.30.300.20">
    <property type="match status" value="1"/>
</dbReference>
<sequence length="170" mass="18397">MLRSPLLRCLSTSPRPKLYSLTCTSPGPTSSSLTSTGHAILTDLPRASGGENSHPEPVYLLLASLVSCEAATASYVLRQLSPRLSLRSPLRFSVRAERDERGSLALPIGEEPGAPAMLRRVWGTVEVSTTPAITDEQVEVLGRQVGRRCPVADMMKRAGVELDVRFVRGE</sequence>
<proteinExistence type="predicted"/>
<reference evidence="1 2" key="1">
    <citation type="journal article" date="2023" name="Commun. Biol.">
        <title>Genome analysis of Parmales, the sister group of diatoms, reveals the evolutionary specialization of diatoms from phago-mixotrophs to photoautotrophs.</title>
        <authorList>
            <person name="Ban H."/>
            <person name="Sato S."/>
            <person name="Yoshikawa S."/>
            <person name="Yamada K."/>
            <person name="Nakamura Y."/>
            <person name="Ichinomiya M."/>
            <person name="Sato N."/>
            <person name="Blanc-Mathieu R."/>
            <person name="Endo H."/>
            <person name="Kuwata A."/>
            <person name="Ogata H."/>
        </authorList>
    </citation>
    <scope>NUCLEOTIDE SEQUENCE [LARGE SCALE GENOMIC DNA]</scope>
</reference>
<dbReference type="PANTHER" id="PTHR35368:SF1">
    <property type="entry name" value="HYDROPEROXIDE REDUCTASE"/>
    <property type="match status" value="1"/>
</dbReference>
<dbReference type="SUPFAM" id="SSF82784">
    <property type="entry name" value="OsmC-like"/>
    <property type="match status" value="1"/>
</dbReference>
<dbReference type="InterPro" id="IPR003718">
    <property type="entry name" value="OsmC/Ohr_fam"/>
</dbReference>
<dbReference type="Proteomes" id="UP001165060">
    <property type="component" value="Unassembled WGS sequence"/>
</dbReference>
<dbReference type="PANTHER" id="PTHR35368">
    <property type="entry name" value="HYDROPEROXIDE REDUCTASE"/>
    <property type="match status" value="1"/>
</dbReference>
<organism evidence="1 2">
    <name type="scientific">Tetraparma gracilis</name>
    <dbReference type="NCBI Taxonomy" id="2962635"/>
    <lineage>
        <taxon>Eukaryota</taxon>
        <taxon>Sar</taxon>
        <taxon>Stramenopiles</taxon>
        <taxon>Ochrophyta</taxon>
        <taxon>Bolidophyceae</taxon>
        <taxon>Parmales</taxon>
        <taxon>Triparmaceae</taxon>
        <taxon>Tetraparma</taxon>
    </lineage>
</organism>
<name>A0ABQ6N9B0_9STRA</name>
<keyword evidence="2" id="KW-1185">Reference proteome</keyword>
<gene>
    <name evidence="1" type="ORF">TeGR_g513</name>
</gene>
<dbReference type="EMBL" id="BRYB01006192">
    <property type="protein sequence ID" value="GMI51539.1"/>
    <property type="molecule type" value="Genomic_DNA"/>
</dbReference>
<evidence type="ECO:0008006" key="3">
    <source>
        <dbReference type="Google" id="ProtNLM"/>
    </source>
</evidence>
<dbReference type="Pfam" id="PF02566">
    <property type="entry name" value="OsmC"/>
    <property type="match status" value="1"/>
</dbReference>
<evidence type="ECO:0000313" key="1">
    <source>
        <dbReference type="EMBL" id="GMI51539.1"/>
    </source>
</evidence>
<accession>A0ABQ6N9B0</accession>
<evidence type="ECO:0000313" key="2">
    <source>
        <dbReference type="Proteomes" id="UP001165060"/>
    </source>
</evidence>
<dbReference type="InterPro" id="IPR036102">
    <property type="entry name" value="OsmC/Ohrsf"/>
</dbReference>
<protein>
    <recommendedName>
        <fullName evidence="3">OsmC-like protein</fullName>
    </recommendedName>
</protein>
<dbReference type="InterPro" id="IPR015946">
    <property type="entry name" value="KH_dom-like_a/b"/>
</dbReference>
<dbReference type="InterPro" id="IPR052924">
    <property type="entry name" value="OsmC/Ohr_hydroprdx_reductase"/>
</dbReference>